<name>A0A516NJW5_9NOCA</name>
<proteinExistence type="predicted"/>
<gene>
    <name evidence="2" type="ORF">FOH10_11050</name>
</gene>
<accession>A0A516NJW5</accession>
<dbReference type="RefSeq" id="WP_143980646.1">
    <property type="nucleotide sequence ID" value="NZ_CP041695.1"/>
</dbReference>
<dbReference type="Proteomes" id="UP000317039">
    <property type="component" value="Chromosome"/>
</dbReference>
<protein>
    <recommendedName>
        <fullName evidence="1">Thoeris protein ThsB TIR-like domain-containing protein</fullName>
    </recommendedName>
</protein>
<reference evidence="2 3" key="1">
    <citation type="submission" date="2019-07" db="EMBL/GenBank/DDBJ databases">
        <title>Complete Genome Sequence and Methylome Analysis of Nocardia otitidis-caviarum NEB252.</title>
        <authorList>
            <person name="Fomenkov A."/>
            <person name="Anton B.P."/>
            <person name="Vincze T."/>
            <person name="Roberts R.J."/>
        </authorList>
    </citation>
    <scope>NUCLEOTIDE SEQUENCE [LARGE SCALE GENOMIC DNA]</scope>
    <source>
        <strain evidence="2 3">NEB252</strain>
    </source>
</reference>
<feature type="domain" description="Thoeris protein ThsB TIR-like" evidence="1">
    <location>
        <begin position="6"/>
        <end position="85"/>
    </location>
</feature>
<organism evidence="2 3">
    <name type="scientific">Nocardia otitidiscaviarum</name>
    <dbReference type="NCBI Taxonomy" id="1823"/>
    <lineage>
        <taxon>Bacteria</taxon>
        <taxon>Bacillati</taxon>
        <taxon>Actinomycetota</taxon>
        <taxon>Actinomycetes</taxon>
        <taxon>Mycobacteriales</taxon>
        <taxon>Nocardiaceae</taxon>
        <taxon>Nocardia</taxon>
    </lineage>
</organism>
<sequence length="127" mass="14568">MAKRVFVSFDYDYDMFLKEALIEQARKPDSPFDVQDWSIKEPSHDWQTKARQRIRACDIVVVMCGENTHTAKGVAIELEIAREESIGYFLLRGYGTKVCTKPTTSTAGDKMYDWTWPNLKLLIGGAR</sequence>
<dbReference type="KEGG" id="nod:FOH10_11050"/>
<evidence type="ECO:0000313" key="2">
    <source>
        <dbReference type="EMBL" id="QDP79187.1"/>
    </source>
</evidence>
<dbReference type="InterPro" id="IPR015032">
    <property type="entry name" value="ThsB__TIR-like_domain"/>
</dbReference>
<dbReference type="EMBL" id="CP041695">
    <property type="protein sequence ID" value="QDP79187.1"/>
    <property type="molecule type" value="Genomic_DNA"/>
</dbReference>
<dbReference type="InterPro" id="IPR035897">
    <property type="entry name" value="Toll_tir_struct_dom_sf"/>
</dbReference>
<evidence type="ECO:0000313" key="3">
    <source>
        <dbReference type="Proteomes" id="UP000317039"/>
    </source>
</evidence>
<evidence type="ECO:0000259" key="1">
    <source>
        <dbReference type="Pfam" id="PF08937"/>
    </source>
</evidence>
<dbReference type="GeneID" id="80332919"/>
<dbReference type="Gene3D" id="3.40.50.10140">
    <property type="entry name" value="Toll/interleukin-1 receptor homology (TIR) domain"/>
    <property type="match status" value="1"/>
</dbReference>
<dbReference type="AlphaFoldDB" id="A0A516NJW5"/>
<dbReference type="Pfam" id="PF08937">
    <property type="entry name" value="ThsB_TIR"/>
    <property type="match status" value="1"/>
</dbReference>